<dbReference type="Pfam" id="PF00248">
    <property type="entry name" value="Aldo_ket_red"/>
    <property type="match status" value="1"/>
</dbReference>
<dbReference type="InterPro" id="IPR053135">
    <property type="entry name" value="AKR2_Oxidoreductase"/>
</dbReference>
<evidence type="ECO:0000256" key="2">
    <source>
        <dbReference type="ARBA" id="ARBA00023004"/>
    </source>
</evidence>
<dbReference type="RefSeq" id="WP_154527820.1">
    <property type="nucleotide sequence ID" value="NZ_VUNH01000001.1"/>
</dbReference>
<organism evidence="5 6">
    <name type="scientific">Pyramidobacter porci</name>
    <dbReference type="NCBI Taxonomy" id="2605789"/>
    <lineage>
        <taxon>Bacteria</taxon>
        <taxon>Thermotogati</taxon>
        <taxon>Synergistota</taxon>
        <taxon>Synergistia</taxon>
        <taxon>Synergistales</taxon>
        <taxon>Dethiosulfovibrionaceae</taxon>
        <taxon>Pyramidobacter</taxon>
    </lineage>
</organism>
<dbReference type="PANTHER" id="PTHR43312:SF1">
    <property type="entry name" value="NADP-DEPENDENT OXIDOREDUCTASE DOMAIN-CONTAINING PROTEIN"/>
    <property type="match status" value="1"/>
</dbReference>
<dbReference type="SUPFAM" id="SSF46548">
    <property type="entry name" value="alpha-helical ferredoxin"/>
    <property type="match status" value="1"/>
</dbReference>
<evidence type="ECO:0000313" key="6">
    <source>
        <dbReference type="Proteomes" id="UP000473699"/>
    </source>
</evidence>
<dbReference type="PANTHER" id="PTHR43312">
    <property type="entry name" value="D-THREO-ALDOSE 1-DEHYDROGENASE"/>
    <property type="match status" value="1"/>
</dbReference>
<dbReference type="Proteomes" id="UP000473699">
    <property type="component" value="Unassembled WGS sequence"/>
</dbReference>
<dbReference type="PROSITE" id="PS51379">
    <property type="entry name" value="4FE4S_FER_2"/>
    <property type="match status" value="1"/>
</dbReference>
<keyword evidence="3" id="KW-0411">Iron-sulfur</keyword>
<dbReference type="InterPro" id="IPR023210">
    <property type="entry name" value="NADP_OxRdtase_dom"/>
</dbReference>
<dbReference type="PROSITE" id="PS51257">
    <property type="entry name" value="PROKAR_LIPOPROTEIN"/>
    <property type="match status" value="1"/>
</dbReference>
<dbReference type="GO" id="GO:0051536">
    <property type="term" value="F:iron-sulfur cluster binding"/>
    <property type="evidence" value="ECO:0007669"/>
    <property type="project" value="UniProtKB-KW"/>
</dbReference>
<keyword evidence="6" id="KW-1185">Reference proteome</keyword>
<name>A0A6L5Y923_9BACT</name>
<sequence length="382" mass="42653">MEYRPLGRTGLSVSAIALGCEGFTDKSPEAVRKDFDYAQDLGINFFDCYSSDPQLRSAFGEALRGRREKFIVQGHVCSVWENGQYLRTRDPVRTESAFRDLLRRLGTDYIDVGMIHYVDAEDDFRAVFDGEIIQYARRLKERGQIRFLGLSSHNPHVASLAVGTGLIDVLLFAVNPCYDMQPAGESVEDLWADESYGKDLHNVDPERESLYELCARRGVGIDVMKTYGGGDLLSERNSPFGRAFTPVQCIEYVLTRPAVAAVMIGCRTQAEIRAAVDWCAATPQQRDYVSVMQGLTRFSWQGHCMYCGHCAPCPKGISVAAVNKFLNLAKAQKQIPETVREHYALLPHHACECIACGRCEKRCPFGVPIIDAMKEAFSLFGC</sequence>
<evidence type="ECO:0000256" key="1">
    <source>
        <dbReference type="ARBA" id="ARBA00022723"/>
    </source>
</evidence>
<dbReference type="Gene3D" id="3.20.20.100">
    <property type="entry name" value="NADP-dependent oxidoreductase domain"/>
    <property type="match status" value="1"/>
</dbReference>
<protein>
    <submittedName>
        <fullName evidence="5">Aldo/keto reductase</fullName>
    </submittedName>
</protein>
<dbReference type="SUPFAM" id="SSF51430">
    <property type="entry name" value="NAD(P)-linked oxidoreductase"/>
    <property type="match status" value="1"/>
</dbReference>
<reference evidence="5 6" key="1">
    <citation type="submission" date="2019-08" db="EMBL/GenBank/DDBJ databases">
        <title>In-depth cultivation of the pig gut microbiome towards novel bacterial diversity and tailored functional studies.</title>
        <authorList>
            <person name="Wylensek D."/>
            <person name="Hitch T.C.A."/>
            <person name="Clavel T."/>
        </authorList>
    </citation>
    <scope>NUCLEOTIDE SEQUENCE [LARGE SCALE GENOMIC DNA]</scope>
    <source>
        <strain evidence="5 6">SM-530-WT-4B</strain>
    </source>
</reference>
<dbReference type="EMBL" id="VUNH01000001">
    <property type="protein sequence ID" value="MST54701.1"/>
    <property type="molecule type" value="Genomic_DNA"/>
</dbReference>
<gene>
    <name evidence="5" type="ORF">FYJ74_01350</name>
</gene>
<dbReference type="InterPro" id="IPR017896">
    <property type="entry name" value="4Fe4S_Fe-S-bd"/>
</dbReference>
<comment type="caution">
    <text evidence="5">The sequence shown here is derived from an EMBL/GenBank/DDBJ whole genome shotgun (WGS) entry which is preliminary data.</text>
</comment>
<dbReference type="AlphaFoldDB" id="A0A6L5Y923"/>
<proteinExistence type="predicted"/>
<dbReference type="PROSITE" id="PS00198">
    <property type="entry name" value="4FE4S_FER_1"/>
    <property type="match status" value="1"/>
</dbReference>
<dbReference type="GO" id="GO:0046872">
    <property type="term" value="F:metal ion binding"/>
    <property type="evidence" value="ECO:0007669"/>
    <property type="project" value="UniProtKB-KW"/>
</dbReference>
<accession>A0A6L5Y923</accession>
<dbReference type="InterPro" id="IPR017900">
    <property type="entry name" value="4Fe4S_Fe_S_CS"/>
</dbReference>
<dbReference type="CDD" id="cd19100">
    <property type="entry name" value="AKR_unchar"/>
    <property type="match status" value="1"/>
</dbReference>
<evidence type="ECO:0000259" key="4">
    <source>
        <dbReference type="PROSITE" id="PS51379"/>
    </source>
</evidence>
<dbReference type="InterPro" id="IPR036812">
    <property type="entry name" value="NAD(P)_OxRdtase_dom_sf"/>
</dbReference>
<feature type="domain" description="4Fe-4S ferredoxin-type" evidence="4">
    <location>
        <begin position="343"/>
        <end position="373"/>
    </location>
</feature>
<evidence type="ECO:0000313" key="5">
    <source>
        <dbReference type="EMBL" id="MST54701.1"/>
    </source>
</evidence>
<evidence type="ECO:0000256" key="3">
    <source>
        <dbReference type="ARBA" id="ARBA00023014"/>
    </source>
</evidence>
<keyword evidence="1" id="KW-0479">Metal-binding</keyword>
<keyword evidence="2" id="KW-0408">Iron</keyword>